<dbReference type="CDD" id="cd15887">
    <property type="entry name" value="SNARE_SNAP29N"/>
    <property type="match status" value="1"/>
</dbReference>
<dbReference type="GO" id="GO:0015031">
    <property type="term" value="P:protein transport"/>
    <property type="evidence" value="ECO:0007669"/>
    <property type="project" value="UniProtKB-KW"/>
</dbReference>
<dbReference type="GeneID" id="110985425"/>
<feature type="domain" description="T-SNARE coiled-coil homology" evidence="7">
    <location>
        <begin position="61"/>
        <end position="123"/>
    </location>
</feature>
<dbReference type="RefSeq" id="XP_022102128.1">
    <property type="nucleotide sequence ID" value="XM_022246436.1"/>
</dbReference>
<keyword evidence="2" id="KW-0813">Transport</keyword>
<dbReference type="KEGG" id="aplc:110985425"/>
<evidence type="ECO:0000256" key="4">
    <source>
        <dbReference type="ARBA" id="ARBA00023054"/>
    </source>
</evidence>
<dbReference type="GO" id="GO:0016082">
    <property type="term" value="P:synaptic vesicle priming"/>
    <property type="evidence" value="ECO:0007669"/>
    <property type="project" value="TreeGrafter"/>
</dbReference>
<dbReference type="CDD" id="cd15856">
    <property type="entry name" value="SNARE_SNAP29C"/>
    <property type="match status" value="1"/>
</dbReference>
<dbReference type="PROSITE" id="PS50192">
    <property type="entry name" value="T_SNARE"/>
    <property type="match status" value="2"/>
</dbReference>
<feature type="coiled-coil region" evidence="5">
    <location>
        <begin position="92"/>
        <end position="119"/>
    </location>
</feature>
<feature type="compositionally biased region" description="Acidic residues" evidence="6">
    <location>
        <begin position="41"/>
        <end position="50"/>
    </location>
</feature>
<dbReference type="SMART" id="SM00397">
    <property type="entry name" value="t_SNARE"/>
    <property type="match status" value="2"/>
</dbReference>
<dbReference type="GO" id="GO:0031629">
    <property type="term" value="P:synaptic vesicle fusion to presynaptic active zone membrane"/>
    <property type="evidence" value="ECO:0007669"/>
    <property type="project" value="TreeGrafter"/>
</dbReference>
<dbReference type="PANTHER" id="PTHR19305:SF9">
    <property type="entry name" value="SYNAPTOSOMAL-ASSOCIATED PROTEIN 29"/>
    <property type="match status" value="1"/>
</dbReference>
<evidence type="ECO:0000256" key="2">
    <source>
        <dbReference type="ARBA" id="ARBA00022448"/>
    </source>
</evidence>
<reference evidence="9" key="1">
    <citation type="submission" date="2025-08" db="UniProtKB">
        <authorList>
            <consortium name="RefSeq"/>
        </authorList>
    </citation>
    <scope>IDENTIFICATION</scope>
</reference>
<protein>
    <submittedName>
        <fullName evidence="9">Synaptosomal-associated protein 29-like isoform X1</fullName>
    </submittedName>
</protein>
<name>A0A8B7Z8Y5_ACAPL</name>
<dbReference type="GO" id="GO:0098793">
    <property type="term" value="C:presynapse"/>
    <property type="evidence" value="ECO:0007669"/>
    <property type="project" value="GOC"/>
</dbReference>
<evidence type="ECO:0000313" key="9">
    <source>
        <dbReference type="RefSeq" id="XP_022102128.1"/>
    </source>
</evidence>
<dbReference type="InterPro" id="IPR000727">
    <property type="entry name" value="T_SNARE_dom"/>
</dbReference>
<evidence type="ECO:0000313" key="8">
    <source>
        <dbReference type="Proteomes" id="UP000694845"/>
    </source>
</evidence>
<evidence type="ECO:0000256" key="5">
    <source>
        <dbReference type="SAM" id="Coils"/>
    </source>
</evidence>
<accession>A0A8B7Z8Y5</accession>
<keyword evidence="4 5" id="KW-0175">Coiled coil</keyword>
<dbReference type="Gene3D" id="1.20.5.110">
    <property type="match status" value="2"/>
</dbReference>
<dbReference type="AlphaFoldDB" id="A0A8B7Z8Y5"/>
<dbReference type="GO" id="GO:0019905">
    <property type="term" value="F:syntaxin binding"/>
    <property type="evidence" value="ECO:0007669"/>
    <property type="project" value="TreeGrafter"/>
</dbReference>
<dbReference type="GO" id="GO:0005484">
    <property type="term" value="F:SNAP receptor activity"/>
    <property type="evidence" value="ECO:0007669"/>
    <property type="project" value="TreeGrafter"/>
</dbReference>
<gene>
    <name evidence="9" type="primary">LOC110985425</name>
</gene>
<dbReference type="PANTHER" id="PTHR19305">
    <property type="entry name" value="SYNAPTOSOMAL ASSOCIATED PROTEIN"/>
    <property type="match status" value="1"/>
</dbReference>
<keyword evidence="3" id="KW-0653">Protein transport</keyword>
<sequence>MSRARRPKNPFDDDDEANDFVVLPRGTSRPSEKKYPYGDFGVEEEDEDGTDSGFSFQSQIEERQQNMLQSTNRSLGLMYEAENVGNETAHELLRQGEQLRNVEKKLDKMNKDIDTSKKHVTSLRSVFGGVINYFSKKPETDKAEEQPQGPSKLETLVGGRRDAEKEGQDCMEHPAMRLRDPSARSYNSRYDTSGFEETSSSSVRGTNYNSSMQKFEEKLDSNLDEMSSGLARLKNLGMGLGDEIDRQNDDIDRITGKTDRLDTRIEGVNTDIKKILRR</sequence>
<proteinExistence type="inferred from homology"/>
<feature type="region of interest" description="Disordered" evidence="6">
    <location>
        <begin position="1"/>
        <end position="53"/>
    </location>
</feature>
<dbReference type="CTD" id="9342"/>
<comment type="similarity">
    <text evidence="1">Belongs to the SNAP-25 family.</text>
</comment>
<evidence type="ECO:0000259" key="7">
    <source>
        <dbReference type="PROSITE" id="PS50192"/>
    </source>
</evidence>
<feature type="region of interest" description="Disordered" evidence="6">
    <location>
        <begin position="189"/>
        <end position="208"/>
    </location>
</feature>
<dbReference type="OrthoDB" id="18679at2759"/>
<evidence type="ECO:0000256" key="3">
    <source>
        <dbReference type="ARBA" id="ARBA00022927"/>
    </source>
</evidence>
<evidence type="ECO:0000256" key="6">
    <source>
        <dbReference type="SAM" id="MobiDB-lite"/>
    </source>
</evidence>
<dbReference type="SUPFAM" id="SSF58038">
    <property type="entry name" value="SNARE fusion complex"/>
    <property type="match status" value="2"/>
</dbReference>
<dbReference type="Proteomes" id="UP000694845">
    <property type="component" value="Unplaced"/>
</dbReference>
<dbReference type="FunFam" id="1.20.5.110:FF:000041">
    <property type="entry name" value="Synaptosomal-associated protein 29"/>
    <property type="match status" value="1"/>
</dbReference>
<keyword evidence="8" id="KW-1185">Reference proteome</keyword>
<evidence type="ECO:0000256" key="1">
    <source>
        <dbReference type="ARBA" id="ARBA00009480"/>
    </source>
</evidence>
<feature type="domain" description="T-SNARE coiled-coil homology" evidence="7">
    <location>
        <begin position="213"/>
        <end position="275"/>
    </location>
</feature>
<dbReference type="GO" id="GO:0031201">
    <property type="term" value="C:SNARE complex"/>
    <property type="evidence" value="ECO:0007669"/>
    <property type="project" value="TreeGrafter"/>
</dbReference>
<organism evidence="8 9">
    <name type="scientific">Acanthaster planci</name>
    <name type="common">Crown-of-thorns starfish</name>
    <dbReference type="NCBI Taxonomy" id="133434"/>
    <lineage>
        <taxon>Eukaryota</taxon>
        <taxon>Metazoa</taxon>
        <taxon>Echinodermata</taxon>
        <taxon>Eleutherozoa</taxon>
        <taxon>Asterozoa</taxon>
        <taxon>Asteroidea</taxon>
        <taxon>Valvatacea</taxon>
        <taxon>Valvatida</taxon>
        <taxon>Acanthasteridae</taxon>
        <taxon>Acanthaster</taxon>
    </lineage>
</organism>
<dbReference type="GO" id="GO:0005886">
    <property type="term" value="C:plasma membrane"/>
    <property type="evidence" value="ECO:0007669"/>
    <property type="project" value="TreeGrafter"/>
</dbReference>
<dbReference type="OMA" id="NLDEMCD"/>